<evidence type="ECO:0008006" key="4">
    <source>
        <dbReference type="Google" id="ProtNLM"/>
    </source>
</evidence>
<evidence type="ECO:0000256" key="1">
    <source>
        <dbReference type="SAM" id="Phobius"/>
    </source>
</evidence>
<protein>
    <recommendedName>
        <fullName evidence="4">Capsule biosynthesis protein</fullName>
    </recommendedName>
</protein>
<gene>
    <name evidence="2" type="ORF">GCM10011322_22680</name>
</gene>
<keyword evidence="1" id="KW-1133">Transmembrane helix</keyword>
<dbReference type="Pfam" id="PF19883">
    <property type="entry name" value="DUF6356"/>
    <property type="match status" value="1"/>
</dbReference>
<dbReference type="RefSeq" id="WP_188912922.1">
    <property type="nucleotide sequence ID" value="NZ_BMMF01000006.1"/>
</dbReference>
<dbReference type="EMBL" id="BMMF01000006">
    <property type="protein sequence ID" value="GGK35310.1"/>
    <property type="molecule type" value="Genomic_DNA"/>
</dbReference>
<dbReference type="Proteomes" id="UP000600449">
    <property type="component" value="Unassembled WGS sequence"/>
</dbReference>
<sequence>MPNETDSRFSFTAHPASVGESYVEHMGVAFSFGGRMLAAGLACLVHGIFPFLFTKTGSKTVTELHERMVRNRVRHAHREGAEGVVQR</sequence>
<dbReference type="AlphaFoldDB" id="A0A917Q8G4"/>
<accession>A0A917Q8G4</accession>
<evidence type="ECO:0000313" key="2">
    <source>
        <dbReference type="EMBL" id="GGK35310.1"/>
    </source>
</evidence>
<keyword evidence="3" id="KW-1185">Reference proteome</keyword>
<evidence type="ECO:0000313" key="3">
    <source>
        <dbReference type="Proteomes" id="UP000600449"/>
    </source>
</evidence>
<name>A0A917Q8G4_9HYPH</name>
<comment type="caution">
    <text evidence="2">The sequence shown here is derived from an EMBL/GenBank/DDBJ whole genome shotgun (WGS) entry which is preliminary data.</text>
</comment>
<feature type="transmembrane region" description="Helical" evidence="1">
    <location>
        <begin position="32"/>
        <end position="53"/>
    </location>
</feature>
<keyword evidence="1" id="KW-0472">Membrane</keyword>
<organism evidence="2 3">
    <name type="scientific">Salinarimonas ramus</name>
    <dbReference type="NCBI Taxonomy" id="690164"/>
    <lineage>
        <taxon>Bacteria</taxon>
        <taxon>Pseudomonadati</taxon>
        <taxon>Pseudomonadota</taxon>
        <taxon>Alphaproteobacteria</taxon>
        <taxon>Hyphomicrobiales</taxon>
        <taxon>Salinarimonadaceae</taxon>
        <taxon>Salinarimonas</taxon>
    </lineage>
</organism>
<reference evidence="2 3" key="1">
    <citation type="journal article" date="2014" name="Int. J. Syst. Evol. Microbiol.">
        <title>Complete genome sequence of Corynebacterium casei LMG S-19264T (=DSM 44701T), isolated from a smear-ripened cheese.</title>
        <authorList>
            <consortium name="US DOE Joint Genome Institute (JGI-PGF)"/>
            <person name="Walter F."/>
            <person name="Albersmeier A."/>
            <person name="Kalinowski J."/>
            <person name="Ruckert C."/>
        </authorList>
    </citation>
    <scope>NUCLEOTIDE SEQUENCE [LARGE SCALE GENOMIC DNA]</scope>
    <source>
        <strain evidence="2 3">CGMCC 1.9161</strain>
    </source>
</reference>
<dbReference type="InterPro" id="IPR045936">
    <property type="entry name" value="DUF6356"/>
</dbReference>
<keyword evidence="1" id="KW-0812">Transmembrane</keyword>
<proteinExistence type="predicted"/>